<gene>
    <name evidence="11" type="ORF">LAZ67_6000817</name>
</gene>
<sequence length="140" mass="15395">MDQSACCVMTEDPMSDPRAPSESKSPMLGDVIRMTNPNTSFGKKVVDWCRTNLLLVLTVLGVVLGVALGFAARLGTYNDDVIMLVSFPGEILMRMLKMLILPLIISSMITENDDDDIAVSCLIIRYKIISGKFPKSRDHG</sequence>
<evidence type="ECO:0000256" key="10">
    <source>
        <dbReference type="SAM" id="MobiDB-lite"/>
    </source>
</evidence>
<feature type="transmembrane region" description="Helical" evidence="9">
    <location>
        <begin position="53"/>
        <end position="71"/>
    </location>
</feature>
<keyword evidence="8" id="KW-0325">Glycoprotein</keyword>
<keyword evidence="12" id="KW-1185">Reference proteome</keyword>
<accession>A0ABY6KM09</accession>
<keyword evidence="7 9" id="KW-0472">Membrane</keyword>
<dbReference type="Pfam" id="PF00375">
    <property type="entry name" value="SDF"/>
    <property type="match status" value="1"/>
</dbReference>
<evidence type="ECO:0000313" key="12">
    <source>
        <dbReference type="Proteomes" id="UP001235939"/>
    </source>
</evidence>
<reference evidence="11 12" key="1">
    <citation type="submission" date="2022-01" db="EMBL/GenBank/DDBJ databases">
        <title>A chromosomal length assembly of Cordylochernes scorpioides.</title>
        <authorList>
            <person name="Zeh D."/>
            <person name="Zeh J."/>
        </authorList>
    </citation>
    <scope>NUCLEOTIDE SEQUENCE [LARGE SCALE GENOMIC DNA]</scope>
    <source>
        <strain evidence="11">IN4F17</strain>
        <tissue evidence="11">Whole Body</tissue>
    </source>
</reference>
<dbReference type="PANTHER" id="PTHR11958">
    <property type="entry name" value="SODIUM/DICARBOXYLATE SYMPORTER-RELATED"/>
    <property type="match status" value="1"/>
</dbReference>
<dbReference type="SUPFAM" id="SSF118215">
    <property type="entry name" value="Proton glutamate symport protein"/>
    <property type="match status" value="1"/>
</dbReference>
<dbReference type="InterPro" id="IPR001991">
    <property type="entry name" value="Na-dicarboxylate_symporter"/>
</dbReference>
<evidence type="ECO:0000256" key="3">
    <source>
        <dbReference type="ARBA" id="ARBA00022448"/>
    </source>
</evidence>
<keyword evidence="4 9" id="KW-0812">Transmembrane</keyword>
<dbReference type="PRINTS" id="PR00173">
    <property type="entry name" value="EDTRNSPORT"/>
</dbReference>
<protein>
    <recommendedName>
        <fullName evidence="9">Amino acid transporter</fullName>
    </recommendedName>
</protein>
<proteinExistence type="inferred from homology"/>
<dbReference type="InterPro" id="IPR036458">
    <property type="entry name" value="Na:dicarbo_symporter_sf"/>
</dbReference>
<evidence type="ECO:0000256" key="7">
    <source>
        <dbReference type="ARBA" id="ARBA00023136"/>
    </source>
</evidence>
<feature type="transmembrane region" description="Helical" evidence="9">
    <location>
        <begin position="91"/>
        <end position="110"/>
    </location>
</feature>
<evidence type="ECO:0000256" key="4">
    <source>
        <dbReference type="ARBA" id="ARBA00022692"/>
    </source>
</evidence>
<keyword evidence="6 9" id="KW-1133">Transmembrane helix</keyword>
<keyword evidence="3 9" id="KW-0813">Transport</keyword>
<organism evidence="11 12">
    <name type="scientific">Cordylochernes scorpioides</name>
    <dbReference type="NCBI Taxonomy" id="51811"/>
    <lineage>
        <taxon>Eukaryota</taxon>
        <taxon>Metazoa</taxon>
        <taxon>Ecdysozoa</taxon>
        <taxon>Arthropoda</taxon>
        <taxon>Chelicerata</taxon>
        <taxon>Arachnida</taxon>
        <taxon>Pseudoscorpiones</taxon>
        <taxon>Cheliferoidea</taxon>
        <taxon>Chernetidae</taxon>
        <taxon>Cordylochernes</taxon>
    </lineage>
</organism>
<evidence type="ECO:0000256" key="2">
    <source>
        <dbReference type="ARBA" id="ARBA00006148"/>
    </source>
</evidence>
<dbReference type="PROSITE" id="PS00713">
    <property type="entry name" value="NA_DICARBOXYL_SYMP_1"/>
    <property type="match status" value="1"/>
</dbReference>
<dbReference type="Gene3D" id="1.10.3860.10">
    <property type="entry name" value="Sodium:dicarboxylate symporter"/>
    <property type="match status" value="1"/>
</dbReference>
<dbReference type="InterPro" id="IPR050746">
    <property type="entry name" value="DAACS"/>
</dbReference>
<comment type="caution">
    <text evidence="9">Lacks conserved residue(s) required for the propagation of feature annotation.</text>
</comment>
<comment type="similarity">
    <text evidence="2 9">Belongs to the dicarboxylate/amino acid:cation symporter (DAACS) (TC 2.A.23) family.</text>
</comment>
<evidence type="ECO:0000256" key="6">
    <source>
        <dbReference type="ARBA" id="ARBA00022989"/>
    </source>
</evidence>
<evidence type="ECO:0000256" key="9">
    <source>
        <dbReference type="RuleBase" id="RU361216"/>
    </source>
</evidence>
<dbReference type="PANTHER" id="PTHR11958:SF99">
    <property type="entry name" value="SODIUM-DEPENDENT EXCITATORY AMINO ACID TRANSPORTER GLT-6-RELATED"/>
    <property type="match status" value="1"/>
</dbReference>
<name>A0ABY6KM09_9ARAC</name>
<evidence type="ECO:0000256" key="5">
    <source>
        <dbReference type="ARBA" id="ARBA00022847"/>
    </source>
</evidence>
<feature type="region of interest" description="Disordered" evidence="10">
    <location>
        <begin position="1"/>
        <end position="28"/>
    </location>
</feature>
<comment type="subcellular location">
    <subcellularLocation>
        <location evidence="1 9">Membrane</location>
        <topology evidence="1 9">Multi-pass membrane protein</topology>
    </subcellularLocation>
</comment>
<dbReference type="Proteomes" id="UP001235939">
    <property type="component" value="Chromosome 06"/>
</dbReference>
<dbReference type="EMBL" id="CP092868">
    <property type="protein sequence ID" value="UYV68773.1"/>
    <property type="molecule type" value="Genomic_DNA"/>
</dbReference>
<keyword evidence="5 9" id="KW-0769">Symport</keyword>
<evidence type="ECO:0000256" key="8">
    <source>
        <dbReference type="ARBA" id="ARBA00023180"/>
    </source>
</evidence>
<dbReference type="InterPro" id="IPR018107">
    <property type="entry name" value="Na-dicarboxylate_symporter_CS"/>
</dbReference>
<evidence type="ECO:0000256" key="1">
    <source>
        <dbReference type="ARBA" id="ARBA00004141"/>
    </source>
</evidence>
<evidence type="ECO:0000313" key="11">
    <source>
        <dbReference type="EMBL" id="UYV68773.1"/>
    </source>
</evidence>